<keyword evidence="2" id="KW-1185">Reference proteome</keyword>
<accession>A0A317SI12</accession>
<name>A0A317SI12_9PEZI</name>
<reference evidence="1 2" key="1">
    <citation type="submission" date="2018-03" db="EMBL/GenBank/DDBJ databases">
        <title>Genomes of Pezizomycetes fungi and the evolution of truffles.</title>
        <authorList>
            <person name="Murat C."/>
            <person name="Payen T."/>
            <person name="Noel B."/>
            <person name="Kuo A."/>
            <person name="Martin F.M."/>
        </authorList>
    </citation>
    <scope>NUCLEOTIDE SEQUENCE [LARGE SCALE GENOMIC DNA]</scope>
    <source>
        <strain evidence="1">091103-1</strain>
    </source>
</reference>
<feature type="non-terminal residue" evidence="1">
    <location>
        <position position="1"/>
    </location>
</feature>
<sequence>YILYLTVHSSHVLQPLDQGMFFPLKSCYWKEIADLVYLDNAILLKKGRFITAYSTA</sequence>
<organism evidence="1 2">
    <name type="scientific">Tuber magnatum</name>
    <name type="common">white Piedmont truffle</name>
    <dbReference type="NCBI Taxonomy" id="42249"/>
    <lineage>
        <taxon>Eukaryota</taxon>
        <taxon>Fungi</taxon>
        <taxon>Dikarya</taxon>
        <taxon>Ascomycota</taxon>
        <taxon>Pezizomycotina</taxon>
        <taxon>Pezizomycetes</taxon>
        <taxon>Pezizales</taxon>
        <taxon>Tuberaceae</taxon>
        <taxon>Tuber</taxon>
    </lineage>
</organism>
<dbReference type="AlphaFoldDB" id="A0A317SI12"/>
<evidence type="ECO:0000313" key="1">
    <source>
        <dbReference type="EMBL" id="PWW74085.1"/>
    </source>
</evidence>
<dbReference type="Proteomes" id="UP000246991">
    <property type="component" value="Unassembled WGS sequence"/>
</dbReference>
<dbReference type="EMBL" id="PYWC01000068">
    <property type="protein sequence ID" value="PWW74085.1"/>
    <property type="molecule type" value="Genomic_DNA"/>
</dbReference>
<evidence type="ECO:0008006" key="3">
    <source>
        <dbReference type="Google" id="ProtNLM"/>
    </source>
</evidence>
<protein>
    <recommendedName>
        <fullName evidence="3">DDE-1 domain-containing protein</fullName>
    </recommendedName>
</protein>
<gene>
    <name evidence="1" type="ORF">C7212DRAFT_215806</name>
</gene>
<proteinExistence type="predicted"/>
<evidence type="ECO:0000313" key="2">
    <source>
        <dbReference type="Proteomes" id="UP000246991"/>
    </source>
</evidence>
<comment type="caution">
    <text evidence="1">The sequence shown here is derived from an EMBL/GenBank/DDBJ whole genome shotgun (WGS) entry which is preliminary data.</text>
</comment>
<dbReference type="OrthoDB" id="5425161at2759"/>